<evidence type="ECO:0000313" key="2">
    <source>
        <dbReference type="Proteomes" id="UP000046395"/>
    </source>
</evidence>
<dbReference type="WBParaSite" id="TMUE_1000003550.1">
    <property type="protein sequence ID" value="TMUE_1000003550.1"/>
    <property type="gene ID" value="WBGene00289342"/>
</dbReference>
<evidence type="ECO:0000256" key="1">
    <source>
        <dbReference type="SAM" id="MobiDB-lite"/>
    </source>
</evidence>
<feature type="region of interest" description="Disordered" evidence="1">
    <location>
        <begin position="1"/>
        <end position="77"/>
    </location>
</feature>
<accession>A0A5S6Q8Y5</accession>
<feature type="compositionally biased region" description="Polar residues" evidence="1">
    <location>
        <begin position="111"/>
        <end position="120"/>
    </location>
</feature>
<dbReference type="AlphaFoldDB" id="A0A5S6Q8Y5"/>
<name>A0A5S6Q8Y5_TRIMR</name>
<keyword evidence="2" id="KW-1185">Reference proteome</keyword>
<feature type="compositionally biased region" description="Basic and acidic residues" evidence="1">
    <location>
        <begin position="121"/>
        <end position="133"/>
    </location>
</feature>
<feature type="region of interest" description="Disordered" evidence="1">
    <location>
        <begin position="104"/>
        <end position="142"/>
    </location>
</feature>
<organism evidence="2 3">
    <name type="scientific">Trichuris muris</name>
    <name type="common">Mouse whipworm</name>
    <dbReference type="NCBI Taxonomy" id="70415"/>
    <lineage>
        <taxon>Eukaryota</taxon>
        <taxon>Metazoa</taxon>
        <taxon>Ecdysozoa</taxon>
        <taxon>Nematoda</taxon>
        <taxon>Enoplea</taxon>
        <taxon>Dorylaimia</taxon>
        <taxon>Trichinellida</taxon>
        <taxon>Trichuridae</taxon>
        <taxon>Trichuris</taxon>
    </lineage>
</organism>
<proteinExistence type="predicted"/>
<evidence type="ECO:0000313" key="3">
    <source>
        <dbReference type="WBParaSite" id="TMUE_1000003550.1"/>
    </source>
</evidence>
<sequence>MTPDPVSNKKQGQGKAAGRPTGQRQGAADDKSKQQTSPAKGGRHSPADGIRSAAAKEGSTINSPQHGEESATIHMYNFPQKPTVSTLFQTEEVLPGYETSLTKRAWESATDAPSGNTAQQKHSDDSEDNERNTKKSFWKIMKKPLSAITKRFRKDKK</sequence>
<dbReference type="Proteomes" id="UP000046395">
    <property type="component" value="Unassembled WGS sequence"/>
</dbReference>
<protein>
    <submittedName>
        <fullName evidence="3">Uncharacterized protein</fullName>
    </submittedName>
</protein>
<reference evidence="3" key="1">
    <citation type="submission" date="2019-12" db="UniProtKB">
        <authorList>
            <consortium name="WormBaseParasite"/>
        </authorList>
    </citation>
    <scope>IDENTIFICATION</scope>
</reference>